<gene>
    <name evidence="2" type="ORF">MPLG2_0523</name>
</gene>
<dbReference type="OrthoDB" id="4871596at2"/>
<dbReference type="RefSeq" id="WP_105184762.1">
    <property type="nucleotide sequence ID" value="NZ_BAAAGO010000042.1"/>
</dbReference>
<protein>
    <recommendedName>
        <fullName evidence="4">NfeD-like C-terminal domain-containing protein</fullName>
    </recommendedName>
</protein>
<evidence type="ECO:0000313" key="2">
    <source>
        <dbReference type="EMBL" id="SPD85559.1"/>
    </source>
</evidence>
<reference evidence="2 3" key="1">
    <citation type="submission" date="2018-02" db="EMBL/GenBank/DDBJ databases">
        <authorList>
            <person name="Cohen D.B."/>
            <person name="Kent A.D."/>
        </authorList>
    </citation>
    <scope>NUCLEOTIDE SEQUENCE [LARGE SCALE GENOMIC DNA]</scope>
    <source>
        <strain evidence="2">1</strain>
    </source>
</reference>
<evidence type="ECO:0000256" key="1">
    <source>
        <dbReference type="SAM" id="Phobius"/>
    </source>
</evidence>
<dbReference type="EMBL" id="LT985188">
    <property type="protein sequence ID" value="SPD85559.1"/>
    <property type="molecule type" value="Genomic_DNA"/>
</dbReference>
<dbReference type="Gene3D" id="2.40.50.140">
    <property type="entry name" value="Nucleic acid-binding proteins"/>
    <property type="match status" value="1"/>
</dbReference>
<evidence type="ECO:0000313" key="3">
    <source>
        <dbReference type="Proteomes" id="UP000238164"/>
    </source>
</evidence>
<organism evidence="2 3">
    <name type="scientific">Micropruina glycogenica</name>
    <dbReference type="NCBI Taxonomy" id="75385"/>
    <lineage>
        <taxon>Bacteria</taxon>
        <taxon>Bacillati</taxon>
        <taxon>Actinomycetota</taxon>
        <taxon>Actinomycetes</taxon>
        <taxon>Propionibacteriales</taxon>
        <taxon>Nocardioidaceae</taxon>
        <taxon>Micropruina</taxon>
    </lineage>
</organism>
<keyword evidence="3" id="KW-1185">Reference proteome</keyword>
<dbReference type="Proteomes" id="UP000238164">
    <property type="component" value="Chromosome 1"/>
</dbReference>
<feature type="transmembrane region" description="Helical" evidence="1">
    <location>
        <begin position="37"/>
        <end position="59"/>
    </location>
</feature>
<keyword evidence="1" id="KW-0472">Membrane</keyword>
<keyword evidence="1" id="KW-1133">Transmembrane helix</keyword>
<feature type="transmembrane region" description="Helical" evidence="1">
    <location>
        <begin position="65"/>
        <end position="87"/>
    </location>
</feature>
<name>A0A2N9JDE9_9ACTN</name>
<sequence length="165" mass="16205">MIVFLAIGVIGIVLLLVALFVGDHLDGALDALGGGDWFTGAALAGFLGGVGFVGAAALALTDNPWLAAIAGLIAGVALGLAVGAVTVRLKDSGSGTTPTSQSLTGLTGTVVGDIPADGYGTVSVVNAGHLTRLNARAGMPLPSGTQVTVVEVLSPTSVKVIPTYR</sequence>
<feature type="transmembrane region" description="Helical" evidence="1">
    <location>
        <begin position="6"/>
        <end position="25"/>
    </location>
</feature>
<accession>A0A2N9JDE9</accession>
<evidence type="ECO:0008006" key="4">
    <source>
        <dbReference type="Google" id="ProtNLM"/>
    </source>
</evidence>
<keyword evidence="1" id="KW-0812">Transmembrane</keyword>
<dbReference type="KEGG" id="mgg:MPLG2_0523"/>
<dbReference type="AlphaFoldDB" id="A0A2N9JDE9"/>
<dbReference type="InterPro" id="IPR012340">
    <property type="entry name" value="NA-bd_OB-fold"/>
</dbReference>
<proteinExistence type="predicted"/>